<evidence type="ECO:0008006" key="3">
    <source>
        <dbReference type="Google" id="ProtNLM"/>
    </source>
</evidence>
<comment type="caution">
    <text evidence="1">The sequence shown here is derived from an EMBL/GenBank/DDBJ whole genome shotgun (WGS) entry which is preliminary data.</text>
</comment>
<keyword evidence="2" id="KW-1185">Reference proteome</keyword>
<reference evidence="1 2" key="1">
    <citation type="journal article" date="2022" name="Allergy">
        <title>Genome assembly and annotation of Periplaneta americana reveal a comprehensive cockroach allergen profile.</title>
        <authorList>
            <person name="Wang L."/>
            <person name="Xiong Q."/>
            <person name="Saelim N."/>
            <person name="Wang L."/>
            <person name="Nong W."/>
            <person name="Wan A.T."/>
            <person name="Shi M."/>
            <person name="Liu X."/>
            <person name="Cao Q."/>
            <person name="Hui J.H.L."/>
            <person name="Sookrung N."/>
            <person name="Leung T.F."/>
            <person name="Tungtrongchitr A."/>
            <person name="Tsui S.K.W."/>
        </authorList>
    </citation>
    <scope>NUCLEOTIDE SEQUENCE [LARGE SCALE GENOMIC DNA]</scope>
    <source>
        <strain evidence="1">PWHHKU_190912</strain>
    </source>
</reference>
<proteinExistence type="predicted"/>
<protein>
    <recommendedName>
        <fullName evidence="3">Per a allergen</fullName>
    </recommendedName>
</protein>
<evidence type="ECO:0000313" key="2">
    <source>
        <dbReference type="Proteomes" id="UP001148838"/>
    </source>
</evidence>
<dbReference type="EMBL" id="JAJSOF020000033">
    <property type="protein sequence ID" value="KAJ4430319.1"/>
    <property type="molecule type" value="Genomic_DNA"/>
</dbReference>
<evidence type="ECO:0000313" key="1">
    <source>
        <dbReference type="EMBL" id="KAJ4430319.1"/>
    </source>
</evidence>
<name>A0ABQ8S8E0_PERAM</name>
<gene>
    <name evidence="1" type="ORF">ANN_22532</name>
</gene>
<accession>A0ABQ8S8E0</accession>
<dbReference type="Proteomes" id="UP001148838">
    <property type="component" value="Unassembled WGS sequence"/>
</dbReference>
<organism evidence="1 2">
    <name type="scientific">Periplaneta americana</name>
    <name type="common">American cockroach</name>
    <name type="synonym">Blatta americana</name>
    <dbReference type="NCBI Taxonomy" id="6978"/>
    <lineage>
        <taxon>Eukaryota</taxon>
        <taxon>Metazoa</taxon>
        <taxon>Ecdysozoa</taxon>
        <taxon>Arthropoda</taxon>
        <taxon>Hexapoda</taxon>
        <taxon>Insecta</taxon>
        <taxon>Pterygota</taxon>
        <taxon>Neoptera</taxon>
        <taxon>Polyneoptera</taxon>
        <taxon>Dictyoptera</taxon>
        <taxon>Blattodea</taxon>
        <taxon>Blattoidea</taxon>
        <taxon>Blattidae</taxon>
        <taxon>Blattinae</taxon>
        <taxon>Periplaneta</taxon>
    </lineage>
</organism>
<sequence length="138" mass="15357">MEIKDEHRFGRPVSVIIPENVDIMHDMILENLQIGLVSFCGISKMNTVEYDYLVLTVAGDVRLGQASSLSYATGCSDSGRQHSLKCARGKRSRPVCPVVQQEEIESIPASTVFSVEIMLTPEQRVKLVLLYGDNRKTT</sequence>